<dbReference type="OMA" id="FGHHLIW"/>
<dbReference type="AlphaFoldDB" id="E5AB60"/>
<dbReference type="GO" id="GO:0019171">
    <property type="term" value="F:(3R)-hydroxyacyl-[acyl-carrier-protein] dehydratase activity"/>
    <property type="evidence" value="ECO:0007669"/>
    <property type="project" value="TreeGrafter"/>
</dbReference>
<keyword evidence="2" id="KW-1185">Reference proteome</keyword>
<accession>E5AB60</accession>
<evidence type="ECO:0000313" key="1">
    <source>
        <dbReference type="EMBL" id="CBY00901.1"/>
    </source>
</evidence>
<organism evidence="2">
    <name type="scientific">Leptosphaeria maculans (strain JN3 / isolate v23.1.3 / race Av1-4-5-6-7-8)</name>
    <name type="common">Blackleg fungus</name>
    <name type="synonym">Phoma lingam</name>
    <dbReference type="NCBI Taxonomy" id="985895"/>
    <lineage>
        <taxon>Eukaryota</taxon>
        <taxon>Fungi</taxon>
        <taxon>Dikarya</taxon>
        <taxon>Ascomycota</taxon>
        <taxon>Pezizomycotina</taxon>
        <taxon>Dothideomycetes</taxon>
        <taxon>Pleosporomycetidae</taxon>
        <taxon>Pleosporales</taxon>
        <taxon>Pleosporineae</taxon>
        <taxon>Leptosphaeriaceae</taxon>
        <taxon>Plenodomus</taxon>
        <taxon>Plenodomus lingam/Leptosphaeria maculans species complex</taxon>
    </lineage>
</organism>
<name>E5AB60_LEPMJ</name>
<dbReference type="InterPro" id="IPR052741">
    <property type="entry name" value="Mitochondrial_HTD2"/>
</dbReference>
<dbReference type="STRING" id="985895.E5AB60"/>
<dbReference type="eggNOG" id="ENOG502S5QU">
    <property type="taxonomic scope" value="Eukaryota"/>
</dbReference>
<evidence type="ECO:0000313" key="2">
    <source>
        <dbReference type="Proteomes" id="UP000002668"/>
    </source>
</evidence>
<proteinExistence type="predicted"/>
<dbReference type="PANTHER" id="PTHR28152">
    <property type="entry name" value="HYDROXYACYL-THIOESTER DEHYDRATASE TYPE 2, MITOCHONDRIAL"/>
    <property type="match status" value="1"/>
</dbReference>
<gene>
    <name evidence="1" type="ORF">LEMA_P020310.1</name>
</gene>
<sequence length="569" mass="65152">MSTSLCARPSGIWNASRSPVTRQLCRRAPARCYAVDSTDEPEWFQALRARMLGREATHMYELITAGPQSRLSNTLLGFLPAEWCRPLPTTRPVIPPGQHLLWFNSALPTQELLPDGTDASQSPGDPWVRRMWAGGSVTLRSNDYYDRKYGFILNTAMAGTERIKDVRLRGEGDTAKIFVTIERRFARVKDIYTTIREERRRESQYGSPSRIFERLLRDDHEWGSAILKEERELVFFKERSAAELKAIKAGQMISVKYLDRPSEPEVSVVLIPTRSLLFRFSALTFNAHAIHLDREYARSVEGHRNLLVHGPLSLVLMLNVISWHLKSATRNREVVERIDYRNLAPLYCDEEMRICAAKKNTTENGSTYDVWVEGPTGGVAVRGTVQTAMWQGESHPKKKNRQSMEKLASTTGKTIHNSNGVSSIPMSLPISDTVAIDPLSSSIWPDVRAEQLDVQNPKSFGQSNRYNKRTRTRSYQFVQPSPPVRHVNSHRPLRPTMSPRSRYLLRRLTQRQPQTNYVKPLPIVRTYGASPYEAGKYTRFRKYGVRKIEKVRVRMLASLYPSQSLNRRH</sequence>
<dbReference type="HOGENOM" id="CLU_420324_0_0_1"/>
<dbReference type="EMBL" id="FP929138">
    <property type="protein sequence ID" value="CBY00901.1"/>
    <property type="molecule type" value="Genomic_DNA"/>
</dbReference>
<dbReference type="Gene3D" id="3.10.129.10">
    <property type="entry name" value="Hotdog Thioesterase"/>
    <property type="match status" value="1"/>
</dbReference>
<dbReference type="SUPFAM" id="SSF54637">
    <property type="entry name" value="Thioesterase/thiol ester dehydrase-isomerase"/>
    <property type="match status" value="1"/>
</dbReference>
<protein>
    <submittedName>
        <fullName evidence="1">Predicted protein</fullName>
    </submittedName>
</protein>
<dbReference type="Proteomes" id="UP000002668">
    <property type="component" value="Genome"/>
</dbReference>
<dbReference type="InterPro" id="IPR029069">
    <property type="entry name" value="HotDog_dom_sf"/>
</dbReference>
<dbReference type="GO" id="GO:0005739">
    <property type="term" value="C:mitochondrion"/>
    <property type="evidence" value="ECO:0007669"/>
    <property type="project" value="TreeGrafter"/>
</dbReference>
<dbReference type="PANTHER" id="PTHR28152:SF1">
    <property type="entry name" value="HYDROXYACYL-THIOESTER DEHYDRATASE TYPE 2, MITOCHONDRIAL"/>
    <property type="match status" value="1"/>
</dbReference>
<dbReference type="VEuPathDB" id="FungiDB:LEMA_P020310.1"/>
<dbReference type="OrthoDB" id="3257538at2759"/>
<dbReference type="InParanoid" id="E5AB60"/>
<reference evidence="2" key="1">
    <citation type="journal article" date="2011" name="Nat. Commun.">
        <title>Effector diversification within compartments of the Leptosphaeria maculans genome affected by Repeat-Induced Point mutations.</title>
        <authorList>
            <person name="Rouxel T."/>
            <person name="Grandaubert J."/>
            <person name="Hane J.K."/>
            <person name="Hoede C."/>
            <person name="van de Wouw A.P."/>
            <person name="Couloux A."/>
            <person name="Dominguez V."/>
            <person name="Anthouard V."/>
            <person name="Bally P."/>
            <person name="Bourras S."/>
            <person name="Cozijnsen A.J."/>
            <person name="Ciuffetti L.M."/>
            <person name="Degrave A."/>
            <person name="Dilmaghani A."/>
            <person name="Duret L."/>
            <person name="Fudal I."/>
            <person name="Goodwin S.B."/>
            <person name="Gout L."/>
            <person name="Glaser N."/>
            <person name="Linglin J."/>
            <person name="Kema G.H.J."/>
            <person name="Lapalu N."/>
            <person name="Lawrence C.B."/>
            <person name="May K."/>
            <person name="Meyer M."/>
            <person name="Ollivier B."/>
            <person name="Poulain J."/>
            <person name="Schoch C.L."/>
            <person name="Simon A."/>
            <person name="Spatafora J.W."/>
            <person name="Stachowiak A."/>
            <person name="Turgeon B.G."/>
            <person name="Tyler B.M."/>
            <person name="Vincent D."/>
            <person name="Weissenbach J."/>
            <person name="Amselem J."/>
            <person name="Quesneville H."/>
            <person name="Oliver R.P."/>
            <person name="Wincker P."/>
            <person name="Balesdent M.-H."/>
            <person name="Howlett B.J."/>
        </authorList>
    </citation>
    <scope>NUCLEOTIDE SEQUENCE [LARGE SCALE GENOMIC DNA]</scope>
    <source>
        <strain evidence="2">JN3 / isolate v23.1.3 / race Av1-4-5-6-7-8</strain>
    </source>
</reference>